<dbReference type="Pfam" id="PF13602">
    <property type="entry name" value="ADH_zinc_N_2"/>
    <property type="match status" value="1"/>
</dbReference>
<name>A0A5M3Z5C0_ASPTE</name>
<dbReference type="InterPro" id="IPR011032">
    <property type="entry name" value="GroES-like_sf"/>
</dbReference>
<dbReference type="InterPro" id="IPR050700">
    <property type="entry name" value="YIM1/Zinc_Alcohol_DH_Fams"/>
</dbReference>
<dbReference type="OrthoDB" id="201656at2759"/>
<evidence type="ECO:0000313" key="2">
    <source>
        <dbReference type="Proteomes" id="UP000452235"/>
    </source>
</evidence>
<protein>
    <submittedName>
        <fullName evidence="1">NADPH:quinone reductase-like protein</fullName>
    </submittedName>
</protein>
<dbReference type="VEuPathDB" id="FungiDB:ATEG_06209"/>
<evidence type="ECO:0000313" key="1">
    <source>
        <dbReference type="EMBL" id="GFF18041.1"/>
    </source>
</evidence>
<dbReference type="Pfam" id="PF08240">
    <property type="entry name" value="ADH_N"/>
    <property type="match status" value="1"/>
</dbReference>
<dbReference type="Proteomes" id="UP000452235">
    <property type="component" value="Unassembled WGS sequence"/>
</dbReference>
<dbReference type="GO" id="GO:0005739">
    <property type="term" value="C:mitochondrion"/>
    <property type="evidence" value="ECO:0007669"/>
    <property type="project" value="TreeGrafter"/>
</dbReference>
<dbReference type="SUPFAM" id="SSF51735">
    <property type="entry name" value="NAD(P)-binding Rossmann-fold domains"/>
    <property type="match status" value="1"/>
</dbReference>
<dbReference type="InterPro" id="IPR036291">
    <property type="entry name" value="NAD(P)-bd_dom_sf"/>
</dbReference>
<accession>A0A5M3Z5C0</accession>
<comment type="caution">
    <text evidence="1">The sequence shown here is derived from an EMBL/GenBank/DDBJ whole genome shotgun (WGS) entry which is preliminary data.</text>
</comment>
<reference evidence="1 2" key="1">
    <citation type="submission" date="2020-01" db="EMBL/GenBank/DDBJ databases">
        <title>Aspergillus terreus IFO 6365 whole genome shotgun sequence.</title>
        <authorList>
            <person name="Kanamasa S."/>
            <person name="Takahashi H."/>
        </authorList>
    </citation>
    <scope>NUCLEOTIDE SEQUENCE [LARGE SCALE GENOMIC DNA]</scope>
    <source>
        <strain evidence="1 2">IFO 6365</strain>
    </source>
</reference>
<dbReference type="Gene3D" id="3.90.180.10">
    <property type="entry name" value="Medium-chain alcohol dehydrogenases, catalytic domain"/>
    <property type="match status" value="1"/>
</dbReference>
<dbReference type="InterPro" id="IPR013154">
    <property type="entry name" value="ADH-like_N"/>
</dbReference>
<dbReference type="SMART" id="SM00829">
    <property type="entry name" value="PKS_ER"/>
    <property type="match status" value="1"/>
</dbReference>
<dbReference type="PANTHER" id="PTHR11695:SF294">
    <property type="entry name" value="RETICULON-4-INTERACTING PROTEIN 1, MITOCHONDRIAL"/>
    <property type="match status" value="1"/>
</dbReference>
<sequence>MASIVPSTMKAWQFSSASPTIEANLKLNNNAPLPDGANNLGPDQVLVKVIAAGLNPVDFKFAEIPWLGRLIVGSPSTPGMDFAGRVVATGPNTKSVAVEDLKPGQLVFGRLDSPSKFGTLAEYTIAPRKGCVAIPPGARVIETACVASVGLTAYQSIVYRLKDHAGKRVFLNGGSGGCGTLGIQIAKQMGCHVTTSCSTPNVDLCRSLGADTVIDYKKTDLIAELKKMQPFDLVVDNVGVPTDLYWAAPSFTNPGAPYVQVGALAVTPGFILGNFFKARWPGWLGGGKRPWEFMHIQSNVQDYERLAQWMQEGKLRVVVDEVFGMQDDGPVKAYQKLRTGRAKGKIIVKIDETWKE</sequence>
<keyword evidence="2" id="KW-1185">Reference proteome</keyword>
<proteinExistence type="predicted"/>
<dbReference type="Gene3D" id="3.40.50.720">
    <property type="entry name" value="NAD(P)-binding Rossmann-like Domain"/>
    <property type="match status" value="1"/>
</dbReference>
<gene>
    <name evidence="1" type="ORF">ATEIFO6365_0007059000</name>
</gene>
<dbReference type="AlphaFoldDB" id="A0A5M3Z5C0"/>
<dbReference type="SUPFAM" id="SSF50129">
    <property type="entry name" value="GroES-like"/>
    <property type="match status" value="1"/>
</dbReference>
<dbReference type="GO" id="GO:0016491">
    <property type="term" value="F:oxidoreductase activity"/>
    <property type="evidence" value="ECO:0007669"/>
    <property type="project" value="InterPro"/>
</dbReference>
<dbReference type="CDD" id="cd08267">
    <property type="entry name" value="MDR1"/>
    <property type="match status" value="1"/>
</dbReference>
<organism evidence="1 2">
    <name type="scientific">Aspergillus terreus</name>
    <dbReference type="NCBI Taxonomy" id="33178"/>
    <lineage>
        <taxon>Eukaryota</taxon>
        <taxon>Fungi</taxon>
        <taxon>Dikarya</taxon>
        <taxon>Ascomycota</taxon>
        <taxon>Pezizomycotina</taxon>
        <taxon>Eurotiomycetes</taxon>
        <taxon>Eurotiomycetidae</taxon>
        <taxon>Eurotiales</taxon>
        <taxon>Aspergillaceae</taxon>
        <taxon>Aspergillus</taxon>
        <taxon>Aspergillus subgen. Circumdati</taxon>
    </lineage>
</organism>
<dbReference type="InterPro" id="IPR020843">
    <property type="entry name" value="ER"/>
</dbReference>
<dbReference type="PANTHER" id="PTHR11695">
    <property type="entry name" value="ALCOHOL DEHYDROGENASE RELATED"/>
    <property type="match status" value="1"/>
</dbReference>
<dbReference type="EMBL" id="BLJY01000007">
    <property type="protein sequence ID" value="GFF18041.1"/>
    <property type="molecule type" value="Genomic_DNA"/>
</dbReference>